<evidence type="ECO:0000256" key="2">
    <source>
        <dbReference type="ARBA" id="ARBA00022692"/>
    </source>
</evidence>
<evidence type="ECO:0000313" key="8">
    <source>
        <dbReference type="EMBL" id="CAG8908876.1"/>
    </source>
</evidence>
<dbReference type="Pfam" id="PF03006">
    <property type="entry name" value="HlyIII"/>
    <property type="match status" value="2"/>
</dbReference>
<comment type="caution">
    <text evidence="8">The sequence shown here is derived from an EMBL/GenBank/DDBJ whole genome shotgun (WGS) entry which is preliminary data.</text>
</comment>
<dbReference type="OrthoDB" id="529367at2759"/>
<keyword evidence="3 7" id="KW-1133">Transmembrane helix</keyword>
<feature type="transmembrane region" description="Helical" evidence="7">
    <location>
        <begin position="80"/>
        <end position="101"/>
    </location>
</feature>
<dbReference type="AlphaFoldDB" id="A0A9W4KMY2"/>
<dbReference type="GO" id="GO:0006882">
    <property type="term" value="P:intracellular zinc ion homeostasis"/>
    <property type="evidence" value="ECO:0007669"/>
    <property type="project" value="TreeGrafter"/>
</dbReference>
<name>A0A9W4KMY2_9EURO</name>
<dbReference type="EMBL" id="CAJVRC010000897">
    <property type="protein sequence ID" value="CAG8908876.1"/>
    <property type="molecule type" value="Genomic_DNA"/>
</dbReference>
<keyword evidence="9" id="KW-1185">Reference proteome</keyword>
<dbReference type="GO" id="GO:0046872">
    <property type="term" value="F:metal ion binding"/>
    <property type="evidence" value="ECO:0007669"/>
    <property type="project" value="UniProtKB-KW"/>
</dbReference>
<feature type="binding site" evidence="5">
    <location>
        <position position="134"/>
    </location>
    <ligand>
        <name>Zn(2+)</name>
        <dbReference type="ChEBI" id="CHEBI:29105"/>
    </ligand>
</feature>
<protein>
    <submittedName>
        <fullName evidence="8">Uncharacterized protein</fullName>
    </submittedName>
</protein>
<keyword evidence="5" id="KW-0479">Metal-binding</keyword>
<evidence type="ECO:0000256" key="1">
    <source>
        <dbReference type="ARBA" id="ARBA00004141"/>
    </source>
</evidence>
<keyword evidence="4 7" id="KW-0472">Membrane</keyword>
<proteinExistence type="predicted"/>
<feature type="transmembrane region" description="Helical" evidence="7">
    <location>
        <begin position="116"/>
        <end position="136"/>
    </location>
</feature>
<evidence type="ECO:0000256" key="5">
    <source>
        <dbReference type="PIRSR" id="PIRSR604254-1"/>
    </source>
</evidence>
<feature type="region of interest" description="Disordered" evidence="6">
    <location>
        <begin position="1"/>
        <end position="35"/>
    </location>
</feature>
<keyword evidence="5" id="KW-0862">Zinc</keyword>
<comment type="subcellular location">
    <subcellularLocation>
        <location evidence="1">Membrane</location>
        <topology evidence="1">Multi-pass membrane protein</topology>
    </subcellularLocation>
</comment>
<dbReference type="InterPro" id="IPR004254">
    <property type="entry name" value="AdipoR/HlyIII-related"/>
</dbReference>
<dbReference type="Proteomes" id="UP001154252">
    <property type="component" value="Unassembled WGS sequence"/>
</dbReference>
<evidence type="ECO:0000256" key="7">
    <source>
        <dbReference type="SAM" id="Phobius"/>
    </source>
</evidence>
<accession>A0A9W4KMY2</accession>
<dbReference type="GO" id="GO:0016020">
    <property type="term" value="C:membrane"/>
    <property type="evidence" value="ECO:0007669"/>
    <property type="project" value="UniProtKB-SubCell"/>
</dbReference>
<gene>
    <name evidence="8" type="ORF">PEGY_LOCUS9661</name>
</gene>
<feature type="transmembrane region" description="Helical" evidence="7">
    <location>
        <begin position="206"/>
        <end position="226"/>
    </location>
</feature>
<reference evidence="8" key="1">
    <citation type="submission" date="2021-07" db="EMBL/GenBank/DDBJ databases">
        <authorList>
            <person name="Branca A.L. A."/>
        </authorList>
    </citation>
    <scope>NUCLEOTIDE SEQUENCE</scope>
</reference>
<evidence type="ECO:0000256" key="3">
    <source>
        <dbReference type="ARBA" id="ARBA00022989"/>
    </source>
</evidence>
<keyword evidence="2 7" id="KW-0812">Transmembrane</keyword>
<dbReference type="PANTHER" id="PTHR20855">
    <property type="entry name" value="ADIPOR/PROGESTIN RECEPTOR-RELATED"/>
    <property type="match status" value="1"/>
</dbReference>
<evidence type="ECO:0000256" key="6">
    <source>
        <dbReference type="SAM" id="MobiDB-lite"/>
    </source>
</evidence>
<evidence type="ECO:0000256" key="4">
    <source>
        <dbReference type="ARBA" id="ARBA00023136"/>
    </source>
</evidence>
<organism evidence="8 9">
    <name type="scientific">Penicillium egyptiacum</name>
    <dbReference type="NCBI Taxonomy" id="1303716"/>
    <lineage>
        <taxon>Eukaryota</taxon>
        <taxon>Fungi</taxon>
        <taxon>Dikarya</taxon>
        <taxon>Ascomycota</taxon>
        <taxon>Pezizomycotina</taxon>
        <taxon>Eurotiomycetes</taxon>
        <taxon>Eurotiomycetidae</taxon>
        <taxon>Eurotiales</taxon>
        <taxon>Aspergillaceae</taxon>
        <taxon>Penicillium</taxon>
    </lineage>
</organism>
<sequence length="238" mass="26907">MSLVKRLSPAERAPSGTDRSDSPLLKIPGSPSGPQMLNCDEVPSWYAQNPYIRTGYRPVTPSIPRCLSSLRYLHNETVNVYSHLIPATIAFLGNGLLYGYFKTSFPDATWTDQLVFHIYLTTSVLCFGISSAYHTLLCHSAHFSDVWVAWIMSLLYSRFLVRLSRGYTLDSTASHTYKSFIGQWSTHFPESWKPGSFDIWGSSHQVFHISVVICATVHLYGILLAFQWNNENQRCKTG</sequence>
<evidence type="ECO:0000313" key="9">
    <source>
        <dbReference type="Proteomes" id="UP001154252"/>
    </source>
</evidence>
<dbReference type="PANTHER" id="PTHR20855:SF130">
    <property type="entry name" value="HAEMOLYSIN-III FAMILY PROTEIN"/>
    <property type="match status" value="1"/>
</dbReference>
<dbReference type="GO" id="GO:0038023">
    <property type="term" value="F:signaling receptor activity"/>
    <property type="evidence" value="ECO:0007669"/>
    <property type="project" value="TreeGrafter"/>
</dbReference>